<organism evidence="1 2">
    <name type="scientific">Lindgomyces ingoldianus</name>
    <dbReference type="NCBI Taxonomy" id="673940"/>
    <lineage>
        <taxon>Eukaryota</taxon>
        <taxon>Fungi</taxon>
        <taxon>Dikarya</taxon>
        <taxon>Ascomycota</taxon>
        <taxon>Pezizomycotina</taxon>
        <taxon>Dothideomycetes</taxon>
        <taxon>Pleosporomycetidae</taxon>
        <taxon>Pleosporales</taxon>
        <taxon>Lindgomycetaceae</taxon>
        <taxon>Lindgomyces</taxon>
    </lineage>
</organism>
<proteinExistence type="predicted"/>
<evidence type="ECO:0000313" key="2">
    <source>
        <dbReference type="Proteomes" id="UP000799755"/>
    </source>
</evidence>
<sequence length="636" mass="71616">MQSNLFHLHLTRHLFGDHILFQRFAGDMVVQDQILPCATLSLVYSPKSDTYRVILISDTRAASVCLPLEPRHLEALITDPSARRKLFSGYFLVKDGKGREVVRASVRFDEVVGRETILLEEKNGQFGERKNIVLERKGGIMQLGNIFMKTFTVVVEGNLYSFDSIGNSSRFTLGSHNADELAATYYRRSSRSACRSNRGSWGTSKLELCSEHEIFILAISWAESRPDSTIRSNTLRPNSPKPAGENCGIVRPRLGRIHKQLEIIFMSVGAAARVFYTDVLGKHKFHPNFIILSLTPGLRGPSLLIQHATDMYSLYAVAACRFDPFYDIHSLGMYPRHDFIAYAIFKPIYVGFSHPRFKLISGQRRSSDYGSTRAFDLRPFQDPGCNFRQHLYGRPGKIRPGNTYRIALLSTYLNSSSSPYCAKSISVHPQSKAKAPSISPCCAHHGAYQCQEFDIYRTPSKSLFCKLPDFGDILCYSGMTVASNEFLQRAELRTFFLLWGEAVDIFVDLGLLGSVYTPRALSSTTASSYHEDLNKVYITRRFLRDSITLVASWFSVWPRVRAVDSRYPVTIFQPKCPFVKCPTGDSLLVVWLGSLCVQTLSPLPAQHFRACGTVVSAISPLPYSIIITLFNPQYFD</sequence>
<name>A0ACB6QCW1_9PLEO</name>
<dbReference type="Proteomes" id="UP000799755">
    <property type="component" value="Unassembled WGS sequence"/>
</dbReference>
<gene>
    <name evidence="1" type="ORF">BDR25DRAFT_362198</name>
</gene>
<protein>
    <submittedName>
        <fullName evidence="1">Uncharacterized protein</fullName>
    </submittedName>
</protein>
<reference evidence="1" key="1">
    <citation type="journal article" date="2020" name="Stud. Mycol.">
        <title>101 Dothideomycetes genomes: a test case for predicting lifestyles and emergence of pathogens.</title>
        <authorList>
            <person name="Haridas S."/>
            <person name="Albert R."/>
            <person name="Binder M."/>
            <person name="Bloem J."/>
            <person name="Labutti K."/>
            <person name="Salamov A."/>
            <person name="Andreopoulos B."/>
            <person name="Baker S."/>
            <person name="Barry K."/>
            <person name="Bills G."/>
            <person name="Bluhm B."/>
            <person name="Cannon C."/>
            <person name="Castanera R."/>
            <person name="Culley D."/>
            <person name="Daum C."/>
            <person name="Ezra D."/>
            <person name="Gonzalez J."/>
            <person name="Henrissat B."/>
            <person name="Kuo A."/>
            <person name="Liang C."/>
            <person name="Lipzen A."/>
            <person name="Lutzoni F."/>
            <person name="Magnuson J."/>
            <person name="Mondo S."/>
            <person name="Nolan M."/>
            <person name="Ohm R."/>
            <person name="Pangilinan J."/>
            <person name="Park H.-J."/>
            <person name="Ramirez L."/>
            <person name="Alfaro M."/>
            <person name="Sun H."/>
            <person name="Tritt A."/>
            <person name="Yoshinaga Y."/>
            <person name="Zwiers L.-H."/>
            <person name="Turgeon B."/>
            <person name="Goodwin S."/>
            <person name="Spatafora J."/>
            <person name="Crous P."/>
            <person name="Grigoriev I."/>
        </authorList>
    </citation>
    <scope>NUCLEOTIDE SEQUENCE</scope>
    <source>
        <strain evidence="1">ATCC 200398</strain>
    </source>
</reference>
<dbReference type="EMBL" id="MU003542">
    <property type="protein sequence ID" value="KAF2463985.1"/>
    <property type="molecule type" value="Genomic_DNA"/>
</dbReference>
<comment type="caution">
    <text evidence="1">The sequence shown here is derived from an EMBL/GenBank/DDBJ whole genome shotgun (WGS) entry which is preliminary data.</text>
</comment>
<accession>A0ACB6QCW1</accession>
<evidence type="ECO:0000313" key="1">
    <source>
        <dbReference type="EMBL" id="KAF2463985.1"/>
    </source>
</evidence>
<keyword evidence="2" id="KW-1185">Reference proteome</keyword>